<protein>
    <submittedName>
        <fullName evidence="2">Uncharacterized protein</fullName>
    </submittedName>
</protein>
<name>A0ABP6TXB7_9ACTN</name>
<gene>
    <name evidence="2" type="ORF">GCM10019016_062480</name>
</gene>
<evidence type="ECO:0000313" key="2">
    <source>
        <dbReference type="EMBL" id="GAA3499144.1"/>
    </source>
</evidence>
<proteinExistence type="predicted"/>
<reference evidence="3" key="1">
    <citation type="journal article" date="2019" name="Int. J. Syst. Evol. Microbiol.">
        <title>The Global Catalogue of Microorganisms (GCM) 10K type strain sequencing project: providing services to taxonomists for standard genome sequencing and annotation.</title>
        <authorList>
            <consortium name="The Broad Institute Genomics Platform"/>
            <consortium name="The Broad Institute Genome Sequencing Center for Infectious Disease"/>
            <person name="Wu L."/>
            <person name="Ma J."/>
        </authorList>
    </citation>
    <scope>NUCLEOTIDE SEQUENCE [LARGE SCALE GENOMIC DNA]</scope>
    <source>
        <strain evidence="3">JCM 4816</strain>
    </source>
</reference>
<sequence length="90" mass="9734">MPTPRTGPAGPGGRRRPTTTSAVRERTRRSTVCPRCRGKTAIINYPEEFDADEEVRQPFKEGVAAWEETGEGMPRSTCGAFVPVTPCGGP</sequence>
<evidence type="ECO:0000313" key="3">
    <source>
        <dbReference type="Proteomes" id="UP001501455"/>
    </source>
</evidence>
<organism evidence="2 3">
    <name type="scientific">Streptomyces prasinosporus</name>
    <dbReference type="NCBI Taxonomy" id="68256"/>
    <lineage>
        <taxon>Bacteria</taxon>
        <taxon>Bacillati</taxon>
        <taxon>Actinomycetota</taxon>
        <taxon>Actinomycetes</taxon>
        <taxon>Kitasatosporales</taxon>
        <taxon>Streptomycetaceae</taxon>
        <taxon>Streptomyces</taxon>
        <taxon>Streptomyces albogriseolus group</taxon>
    </lineage>
</organism>
<keyword evidence="3" id="KW-1185">Reference proteome</keyword>
<feature type="region of interest" description="Disordered" evidence="1">
    <location>
        <begin position="1"/>
        <end position="31"/>
    </location>
</feature>
<evidence type="ECO:0000256" key="1">
    <source>
        <dbReference type="SAM" id="MobiDB-lite"/>
    </source>
</evidence>
<dbReference type="EMBL" id="BAAAXF010000042">
    <property type="protein sequence ID" value="GAA3499144.1"/>
    <property type="molecule type" value="Genomic_DNA"/>
</dbReference>
<accession>A0ABP6TXB7</accession>
<dbReference type="Proteomes" id="UP001501455">
    <property type="component" value="Unassembled WGS sequence"/>
</dbReference>
<comment type="caution">
    <text evidence="2">The sequence shown here is derived from an EMBL/GenBank/DDBJ whole genome shotgun (WGS) entry which is preliminary data.</text>
</comment>